<dbReference type="CDD" id="cd01650">
    <property type="entry name" value="RT_nLTR_like"/>
    <property type="match status" value="1"/>
</dbReference>
<proteinExistence type="predicted"/>
<evidence type="ECO:0000313" key="3">
    <source>
        <dbReference type="Proteomes" id="UP000834106"/>
    </source>
</evidence>
<gene>
    <name evidence="2" type="ORF">FPE_LOCUS10227</name>
</gene>
<dbReference type="InterPro" id="IPR000477">
    <property type="entry name" value="RT_dom"/>
</dbReference>
<dbReference type="Pfam" id="PF00078">
    <property type="entry name" value="RVT_1"/>
    <property type="match status" value="1"/>
</dbReference>
<dbReference type="EMBL" id="OU503041">
    <property type="protein sequence ID" value="CAI9762797.1"/>
    <property type="molecule type" value="Genomic_DNA"/>
</dbReference>
<dbReference type="AlphaFoldDB" id="A0AAD1Z418"/>
<accession>A0AAD1Z418</accession>
<dbReference type="InterPro" id="IPR043502">
    <property type="entry name" value="DNA/RNA_pol_sf"/>
</dbReference>
<evidence type="ECO:0000313" key="2">
    <source>
        <dbReference type="EMBL" id="CAI9762797.1"/>
    </source>
</evidence>
<name>A0AAD1Z418_9LAMI</name>
<feature type="domain" description="Reverse transcriptase" evidence="1">
    <location>
        <begin position="302"/>
        <end position="411"/>
    </location>
</feature>
<protein>
    <recommendedName>
        <fullName evidence="1">Reverse transcriptase domain-containing protein</fullName>
    </recommendedName>
</protein>
<keyword evidence="3" id="KW-1185">Reference proteome</keyword>
<dbReference type="SUPFAM" id="SSF56672">
    <property type="entry name" value="DNA/RNA polymerases"/>
    <property type="match status" value="1"/>
</dbReference>
<reference evidence="2" key="1">
    <citation type="submission" date="2023-05" db="EMBL/GenBank/DDBJ databases">
        <authorList>
            <person name="Huff M."/>
        </authorList>
    </citation>
    <scope>NUCLEOTIDE SEQUENCE</scope>
</reference>
<evidence type="ECO:0000259" key="1">
    <source>
        <dbReference type="Pfam" id="PF00078"/>
    </source>
</evidence>
<organism evidence="2 3">
    <name type="scientific">Fraxinus pennsylvanica</name>
    <dbReference type="NCBI Taxonomy" id="56036"/>
    <lineage>
        <taxon>Eukaryota</taxon>
        <taxon>Viridiplantae</taxon>
        <taxon>Streptophyta</taxon>
        <taxon>Embryophyta</taxon>
        <taxon>Tracheophyta</taxon>
        <taxon>Spermatophyta</taxon>
        <taxon>Magnoliopsida</taxon>
        <taxon>eudicotyledons</taxon>
        <taxon>Gunneridae</taxon>
        <taxon>Pentapetalae</taxon>
        <taxon>asterids</taxon>
        <taxon>lamiids</taxon>
        <taxon>Lamiales</taxon>
        <taxon>Oleaceae</taxon>
        <taxon>Oleeae</taxon>
        <taxon>Fraxinus</taxon>
    </lineage>
</organism>
<dbReference type="PANTHER" id="PTHR46890">
    <property type="entry name" value="NON-LTR RETROLELEMENT REVERSE TRANSCRIPTASE-LIKE PROTEIN-RELATED"/>
    <property type="match status" value="1"/>
</dbReference>
<dbReference type="PANTHER" id="PTHR46890:SF48">
    <property type="entry name" value="RNA-DIRECTED DNA POLYMERASE"/>
    <property type="match status" value="1"/>
</dbReference>
<dbReference type="InterPro" id="IPR052343">
    <property type="entry name" value="Retrotransposon-Effector_Assoc"/>
</dbReference>
<sequence>MRKEKISGIIYWMHKETLLSRFKIIFISPITFLLVENLEAELPNLRDPLYGLVISATELNISDISDTNLRVETHQHQQIGMQPMWLLRLTHGLDYLMQMKTEKEWSETSSQNLENIKRNIRRCSTHLQSWNQTTFGKVQVKLKEARSKLAQIQNKNPTTINTNALQKAAEEVQTWMNREEIMWKQRSRAAWLEEGDQNTHFFHAKAFQRRKKIQLQNCWMIEKSRCCSNQHGKLTQPFTATEISQALHEMHPNTPGLDGMPPFFFFQKFWPHIGPSITNAALHALNTCEFSQDVNHTFITLIPKTKNPQRVKDYRPISLCNVLYKLVSKVVANTIKQVLPMVISETQSAFIKGRLISDNVLVAYEVLHFLKRKKKGKKGYMSLKLDMSKAYDRVEWSFLEAVMHKLGFHGSFINLGFKARRSYFSLLISSMHQRIG</sequence>
<dbReference type="Proteomes" id="UP000834106">
    <property type="component" value="Chromosome 6"/>
</dbReference>